<dbReference type="Proteomes" id="UP001521150">
    <property type="component" value="Unassembled WGS sequence"/>
</dbReference>
<dbReference type="PANTHER" id="PTHR36166:SF1">
    <property type="entry name" value="SRPBCC DOMAIN-CONTAINING PROTEIN"/>
    <property type="match status" value="1"/>
</dbReference>
<dbReference type="InterPro" id="IPR019587">
    <property type="entry name" value="Polyketide_cyclase/dehydratase"/>
</dbReference>
<gene>
    <name evidence="1" type="ORF">LWC34_48105</name>
</gene>
<organism evidence="1 2">
    <name type="scientific">Kibdelosporangium philippinense</name>
    <dbReference type="NCBI Taxonomy" id="211113"/>
    <lineage>
        <taxon>Bacteria</taxon>
        <taxon>Bacillati</taxon>
        <taxon>Actinomycetota</taxon>
        <taxon>Actinomycetes</taxon>
        <taxon>Pseudonocardiales</taxon>
        <taxon>Pseudonocardiaceae</taxon>
        <taxon>Kibdelosporangium</taxon>
    </lineage>
</organism>
<accession>A0ABS8ZS17</accession>
<proteinExistence type="predicted"/>
<dbReference type="Gene3D" id="3.30.530.20">
    <property type="match status" value="1"/>
</dbReference>
<evidence type="ECO:0000313" key="1">
    <source>
        <dbReference type="EMBL" id="MCE7010516.1"/>
    </source>
</evidence>
<comment type="caution">
    <text evidence="1">The sequence shown here is derived from an EMBL/GenBank/DDBJ whole genome shotgun (WGS) entry which is preliminary data.</text>
</comment>
<dbReference type="Pfam" id="PF10604">
    <property type="entry name" value="Polyketide_cyc2"/>
    <property type="match status" value="1"/>
</dbReference>
<keyword evidence="2" id="KW-1185">Reference proteome</keyword>
<dbReference type="PANTHER" id="PTHR36166">
    <property type="entry name" value="CHROMOSOME 9, WHOLE GENOME SHOTGUN SEQUENCE"/>
    <property type="match status" value="1"/>
</dbReference>
<dbReference type="EMBL" id="JAJVCN010000004">
    <property type="protein sequence ID" value="MCE7010516.1"/>
    <property type="molecule type" value="Genomic_DNA"/>
</dbReference>
<dbReference type="InterPro" id="IPR023393">
    <property type="entry name" value="START-like_dom_sf"/>
</dbReference>
<dbReference type="SUPFAM" id="SSF55961">
    <property type="entry name" value="Bet v1-like"/>
    <property type="match status" value="1"/>
</dbReference>
<reference evidence="1 2" key="1">
    <citation type="submission" date="2021-12" db="EMBL/GenBank/DDBJ databases">
        <title>Genome sequence of Kibdelosporangium philippinense ATCC 49844.</title>
        <authorList>
            <person name="Fedorov E.A."/>
            <person name="Omeragic M."/>
            <person name="Shalygina K.F."/>
            <person name="Maclea K.S."/>
        </authorList>
    </citation>
    <scope>NUCLEOTIDE SEQUENCE [LARGE SCALE GENOMIC DNA]</scope>
    <source>
        <strain evidence="1 2">ATCC 49844</strain>
    </source>
</reference>
<evidence type="ECO:0000313" key="2">
    <source>
        <dbReference type="Proteomes" id="UP001521150"/>
    </source>
</evidence>
<dbReference type="RefSeq" id="WP_233732460.1">
    <property type="nucleotide sequence ID" value="NZ_JAJVCN010000004.1"/>
</dbReference>
<protein>
    <submittedName>
        <fullName evidence="1">SRPBCC domain-containing protein</fullName>
    </submittedName>
</protein>
<sequence length="142" mass="15778">MQENGVVTSVVIDAPRNRVWRVLVAFDQYKQWHPTIELVAGEPVPGARIQMRIAAGTPAERTAEGTVLEASEDRLLKWEGGVRGLLWGEHRFDLVEQDGRTHLTNSESFTGSMVEQVMASGRETLVAEFEAANQALKAYVEN</sequence>
<name>A0ABS8ZS17_9PSEU</name>
<dbReference type="CDD" id="cd07822">
    <property type="entry name" value="SRPBCC_4"/>
    <property type="match status" value="1"/>
</dbReference>